<dbReference type="WBParaSite" id="PS1159_v2.g11126.t1">
    <property type="protein sequence ID" value="PS1159_v2.g11126.t1"/>
    <property type="gene ID" value="PS1159_v2.g11126"/>
</dbReference>
<evidence type="ECO:0000313" key="2">
    <source>
        <dbReference type="WBParaSite" id="PS1159_v2.g11126.t1"/>
    </source>
</evidence>
<accession>A0AC35EVP2</accession>
<protein>
    <submittedName>
        <fullName evidence="2">Uncharacterized protein</fullName>
    </submittedName>
</protein>
<name>A0AC35EVP2_9BILA</name>
<evidence type="ECO:0000313" key="1">
    <source>
        <dbReference type="Proteomes" id="UP000887580"/>
    </source>
</evidence>
<dbReference type="Proteomes" id="UP000887580">
    <property type="component" value="Unplaced"/>
</dbReference>
<organism evidence="1 2">
    <name type="scientific">Panagrolaimus sp. PS1159</name>
    <dbReference type="NCBI Taxonomy" id="55785"/>
    <lineage>
        <taxon>Eukaryota</taxon>
        <taxon>Metazoa</taxon>
        <taxon>Ecdysozoa</taxon>
        <taxon>Nematoda</taxon>
        <taxon>Chromadorea</taxon>
        <taxon>Rhabditida</taxon>
        <taxon>Tylenchina</taxon>
        <taxon>Panagrolaimomorpha</taxon>
        <taxon>Panagrolaimoidea</taxon>
        <taxon>Panagrolaimidae</taxon>
        <taxon>Panagrolaimus</taxon>
    </lineage>
</organism>
<proteinExistence type="predicted"/>
<sequence>MRPLTSFWFIASLIFFSLIFVVHGESSAVTSVSSDNSDIEFSKNETQNEPYYICGKNGQQPSEGVNCYCSENKVECSSHFRRIKPLKNANIQLLISNFTVEYVDIEEQNFGILKKDKTLPDIAKNVKILQLSFNNITMIEDGTFDKFDNLENLILNSNKIQNMSSKVLTEKLGSKLKHLNLNDNKVSLSSLNFTYLTNLNSLSLGFNQNIGKELTSSSTWEFPKELANLIDLNFFLCKITIIPDNMFKNLM</sequence>
<reference evidence="2" key="1">
    <citation type="submission" date="2022-11" db="UniProtKB">
        <authorList>
            <consortium name="WormBaseParasite"/>
        </authorList>
    </citation>
    <scope>IDENTIFICATION</scope>
</reference>